<evidence type="ECO:0000313" key="1">
    <source>
        <dbReference type="EMBL" id="PNX66464.1"/>
    </source>
</evidence>
<proteinExistence type="predicted"/>
<reference evidence="1 2" key="2">
    <citation type="journal article" date="2017" name="Front. Plant Sci.">
        <title>Gene Classification and Mining of Molecular Markers Useful in Red Clover (Trifolium pratense) Breeding.</title>
        <authorList>
            <person name="Istvanek J."/>
            <person name="Dluhosova J."/>
            <person name="Dluhos P."/>
            <person name="Patkova L."/>
            <person name="Nedelnik J."/>
            <person name="Repkova J."/>
        </authorList>
    </citation>
    <scope>NUCLEOTIDE SEQUENCE [LARGE SCALE GENOMIC DNA]</scope>
    <source>
        <strain evidence="2">cv. Tatra</strain>
        <tissue evidence="1">Young leaves</tissue>
    </source>
</reference>
<sequence length="53" mass="6020">MSCPDRRRSLGLRSANSSLLLTTARHEHELHWCGSLWLARPSLSEQGRFATAR</sequence>
<evidence type="ECO:0000313" key="2">
    <source>
        <dbReference type="Proteomes" id="UP000236291"/>
    </source>
</evidence>
<comment type="caution">
    <text evidence="1">The sequence shown here is derived from an EMBL/GenBank/DDBJ whole genome shotgun (WGS) entry which is preliminary data.</text>
</comment>
<protein>
    <submittedName>
        <fullName evidence="1">Uncharacterized protein</fullName>
    </submittedName>
</protein>
<dbReference type="Proteomes" id="UP000236291">
    <property type="component" value="Unassembled WGS sequence"/>
</dbReference>
<dbReference type="AlphaFoldDB" id="A0A2K3KJK0"/>
<accession>A0A2K3KJK0</accession>
<reference evidence="1 2" key="1">
    <citation type="journal article" date="2014" name="Am. J. Bot.">
        <title>Genome assembly and annotation for red clover (Trifolium pratense; Fabaceae).</title>
        <authorList>
            <person name="Istvanek J."/>
            <person name="Jaros M."/>
            <person name="Krenek A."/>
            <person name="Repkova J."/>
        </authorList>
    </citation>
    <scope>NUCLEOTIDE SEQUENCE [LARGE SCALE GENOMIC DNA]</scope>
    <source>
        <strain evidence="2">cv. Tatra</strain>
        <tissue evidence="1">Young leaves</tissue>
    </source>
</reference>
<name>A0A2K3KJK0_TRIPR</name>
<dbReference type="EMBL" id="ASHM01194026">
    <property type="protein sequence ID" value="PNX66464.1"/>
    <property type="molecule type" value="Genomic_DNA"/>
</dbReference>
<organism evidence="1 2">
    <name type="scientific">Trifolium pratense</name>
    <name type="common">Red clover</name>
    <dbReference type="NCBI Taxonomy" id="57577"/>
    <lineage>
        <taxon>Eukaryota</taxon>
        <taxon>Viridiplantae</taxon>
        <taxon>Streptophyta</taxon>
        <taxon>Embryophyta</taxon>
        <taxon>Tracheophyta</taxon>
        <taxon>Spermatophyta</taxon>
        <taxon>Magnoliopsida</taxon>
        <taxon>eudicotyledons</taxon>
        <taxon>Gunneridae</taxon>
        <taxon>Pentapetalae</taxon>
        <taxon>rosids</taxon>
        <taxon>fabids</taxon>
        <taxon>Fabales</taxon>
        <taxon>Fabaceae</taxon>
        <taxon>Papilionoideae</taxon>
        <taxon>50 kb inversion clade</taxon>
        <taxon>NPAAA clade</taxon>
        <taxon>Hologalegina</taxon>
        <taxon>IRL clade</taxon>
        <taxon>Trifolieae</taxon>
        <taxon>Trifolium</taxon>
    </lineage>
</organism>
<gene>
    <name evidence="1" type="ORF">L195_g063064</name>
</gene>